<proteinExistence type="predicted"/>
<dbReference type="EMBL" id="CU469068">
    <property type="protein sequence ID" value="CCA61390.1"/>
    <property type="molecule type" value="Genomic_DNA"/>
</dbReference>
<dbReference type="SUPFAM" id="SSF52540">
    <property type="entry name" value="P-loop containing nucleoside triphosphate hydrolases"/>
    <property type="match status" value="1"/>
</dbReference>
<dbReference type="KEGG" id="vg:26683578"/>
<organism evidence="2 3">
    <name type="scientific">Diadromus pulchellus ascovirus 4a</name>
    <dbReference type="NCBI Taxonomy" id="158683"/>
    <lineage>
        <taxon>Viruses</taxon>
        <taxon>Varidnaviria</taxon>
        <taxon>Bamfordvirae</taxon>
        <taxon>Nucleocytoviricota</taxon>
        <taxon>Megaviricetes</taxon>
        <taxon>Pimascovirales</taxon>
        <taxon>Pimascovirales incertae sedis</taxon>
        <taxon>Ascoviridae</taxon>
        <taxon>Toursvirus</taxon>
        <taxon>Toursvirus dptv1a</taxon>
    </lineage>
</organism>
<feature type="domain" description="RecF/RecN/SMC N-terminal" evidence="1">
    <location>
        <begin position="3"/>
        <end position="609"/>
    </location>
</feature>
<dbReference type="PANTHER" id="PTHR32114:SF2">
    <property type="entry name" value="ABC TRANSPORTER ABCH.3"/>
    <property type="match status" value="1"/>
</dbReference>
<dbReference type="Gene3D" id="3.40.50.300">
    <property type="entry name" value="P-loop containing nucleotide triphosphate hydrolases"/>
    <property type="match status" value="2"/>
</dbReference>
<reference evidence="2 3" key="1">
    <citation type="journal article" date="2009" name="PLoS ONE">
        <title>Symbiotic virus at the evolutionary intersection of three types of large DNA viruses; iridoviruses, ascoviruses, and ichnoviruses.</title>
        <authorList>
            <person name="Bigot Y."/>
            <person name="Renault S."/>
            <person name="Nicolas J."/>
            <person name="Moundras C."/>
            <person name="Demattei M.V."/>
            <person name="Samain S."/>
            <person name="Bideshi D.K."/>
            <person name="Federici B.A."/>
        </authorList>
    </citation>
    <scope>NUCLEOTIDE SEQUENCE [LARGE SCALE GENOMIC DNA]</scope>
</reference>
<sequence length="630" mass="71533">MFISMTNFKCFAKARIELEDGTFTLVSAPSGFGKTTILDAIAFCLWNAGRDVMKIGKRKCEVVIEWGDLYIRRTKGPCFLEVKDKGVLVPDGEEFIRSRFVQCERNFVDQSSAKQMQMIERIVNSFEMDEKLDKIKLLCKEGGERVNKLEGRVEATKRAASMAFVPDPVDEPSKNFKEISDRDIECQVRRLDKLKSDLRARRNVERQLSERDTPKLASSDIAEELRSVQLDNARNEALSSTRRSIEGRLRRLANVDESEEEDLKHSLFESEEIESLIAKYGLTRDAAALKKIVSDAERSQRYKTKLSCPNCKCRLVNDNDVLIRIKDEASDRAEAARRVLNSRAAASRDIKRLIDQIYEKKRLAKELEEAPVAEELKSTRDLERAMSSALEYETLRRQLDRFDVVSEEDIASMAENIEDMRRERQTAAQYLNDLARWRTYETCKNNKIKLEEELISLEGKRDTSLSAISKLQCVKRCIDVAKGEAIASALDFLNSEIAFLIRAFFDEDDVDVYLKETAVVKSTKSEKPQISVNVAMRGCEMKMSNLSSGEMARVRLAVDMAYAKLVGSAAPVVLDECTANLDADISTKIFYAVKDYFEGKTVIVISHQAVEGLFDAVIDQEMLESVCEKS</sequence>
<dbReference type="InterPro" id="IPR003395">
    <property type="entry name" value="RecF/RecN/SMC_N"/>
</dbReference>
<dbReference type="Pfam" id="PF02463">
    <property type="entry name" value="SMC_N"/>
    <property type="match status" value="1"/>
</dbReference>
<protein>
    <submittedName>
        <fullName evidence="2">Complete DpAV4 genome</fullName>
    </submittedName>
</protein>
<accession>F2NYW2</accession>
<dbReference type="Proteomes" id="UP000203898">
    <property type="component" value="Segment"/>
</dbReference>
<name>F2NYW2_9VIRU</name>
<evidence type="ECO:0000259" key="1">
    <source>
        <dbReference type="Pfam" id="PF02463"/>
    </source>
</evidence>
<dbReference type="OrthoDB" id="7810at10239"/>
<dbReference type="PANTHER" id="PTHR32114">
    <property type="entry name" value="ABC TRANSPORTER ABCH.3"/>
    <property type="match status" value="1"/>
</dbReference>
<evidence type="ECO:0000313" key="3">
    <source>
        <dbReference type="Proteomes" id="UP000203898"/>
    </source>
</evidence>
<keyword evidence="3" id="KW-1185">Reference proteome</keyword>
<evidence type="ECO:0000313" key="2">
    <source>
        <dbReference type="EMBL" id="CCA61390.1"/>
    </source>
</evidence>
<dbReference type="GeneID" id="26683578"/>
<dbReference type="InterPro" id="IPR027417">
    <property type="entry name" value="P-loop_NTPase"/>
</dbReference>
<dbReference type="RefSeq" id="YP_009640021.1">
    <property type="nucleotide sequence ID" value="NC_011335.1"/>
</dbReference>